<evidence type="ECO:0008006" key="3">
    <source>
        <dbReference type="Google" id="ProtNLM"/>
    </source>
</evidence>
<evidence type="ECO:0000313" key="1">
    <source>
        <dbReference type="EMBL" id="AVQ38096.1"/>
    </source>
</evidence>
<evidence type="ECO:0000313" key="2">
    <source>
        <dbReference type="Proteomes" id="UP000240615"/>
    </source>
</evidence>
<accession>A0ABC8CRK2</accession>
<protein>
    <recommendedName>
        <fullName evidence="3">DUF1259 domain-containing protein</fullName>
    </recommendedName>
</protein>
<dbReference type="EMBL" id="CP027777">
    <property type="protein sequence ID" value="AVQ38096.1"/>
    <property type="molecule type" value="Genomic_DNA"/>
</dbReference>
<dbReference type="Pfam" id="PF07485">
    <property type="entry name" value="DUF1529"/>
    <property type="match status" value="1"/>
</dbReference>
<dbReference type="Proteomes" id="UP000240615">
    <property type="component" value="Chromosome"/>
</dbReference>
<dbReference type="InterPro" id="IPR011094">
    <property type="entry name" value="Uncharacterised_LppY/LpqO"/>
</dbReference>
<organism evidence="1 2">
    <name type="scientific">Clostridium botulinum</name>
    <dbReference type="NCBI Taxonomy" id="1491"/>
    <lineage>
        <taxon>Bacteria</taxon>
        <taxon>Bacillati</taxon>
        <taxon>Bacillota</taxon>
        <taxon>Clostridia</taxon>
        <taxon>Eubacteriales</taxon>
        <taxon>Clostridiaceae</taxon>
        <taxon>Clostridium</taxon>
    </lineage>
</organism>
<dbReference type="AlphaFoldDB" id="A0ABC8CRK2"/>
<sequence length="75" mass="8680">MLLIFGTHSFYSTEDHDNEGRTLNLGETVILQEEINGFISILRKKGILVTALHNHWLFDEPRLIPGAFYKKELTH</sequence>
<name>A0ABC8CRK2_CLOBO</name>
<reference evidence="1 2" key="1">
    <citation type="submission" date="2018-01" db="EMBL/GenBank/DDBJ databases">
        <title>Genetic Diversity of Clostridium botulinum in seafood.</title>
        <authorList>
            <person name="Athira V."/>
            <person name="Arun Jyothi P.V."/>
            <person name="Lalitha K.V."/>
            <person name="Joseph T.C."/>
        </authorList>
    </citation>
    <scope>NUCLEOTIDE SEQUENCE [LARGE SCALE GENOMIC DNA]</scope>
    <source>
        <strain evidence="1 2">Mfbjulcb8</strain>
    </source>
</reference>
<gene>
    <name evidence="1" type="ORF">C7M56_05135</name>
</gene>
<proteinExistence type="predicted"/>